<protein>
    <submittedName>
        <fullName evidence="1">Uncharacterized protein</fullName>
    </submittedName>
</protein>
<dbReference type="Proteomes" id="UP000006727">
    <property type="component" value="Chromosome 6"/>
</dbReference>
<name>A0A7I3ZT10_PHYPA</name>
<dbReference type="AlphaFoldDB" id="A0A7I3ZT10"/>
<dbReference type="EnsemblPlants" id="Pp3c6_22470V3.2">
    <property type="protein sequence ID" value="PAC:32975753.CDS.1"/>
    <property type="gene ID" value="Pp3c6_22470"/>
</dbReference>
<reference evidence="1" key="3">
    <citation type="submission" date="2020-12" db="UniProtKB">
        <authorList>
            <consortium name="EnsemblPlants"/>
        </authorList>
    </citation>
    <scope>IDENTIFICATION</scope>
</reference>
<evidence type="ECO:0000313" key="1">
    <source>
        <dbReference type="EnsemblPlants" id="PAC:32975753.CDS.1"/>
    </source>
</evidence>
<reference evidence="1 2" key="1">
    <citation type="journal article" date="2008" name="Science">
        <title>The Physcomitrella genome reveals evolutionary insights into the conquest of land by plants.</title>
        <authorList>
            <person name="Rensing S."/>
            <person name="Lang D."/>
            <person name="Zimmer A."/>
            <person name="Terry A."/>
            <person name="Salamov A."/>
            <person name="Shapiro H."/>
            <person name="Nishiyama T."/>
            <person name="Perroud P.-F."/>
            <person name="Lindquist E."/>
            <person name="Kamisugi Y."/>
            <person name="Tanahashi T."/>
            <person name="Sakakibara K."/>
            <person name="Fujita T."/>
            <person name="Oishi K."/>
            <person name="Shin-I T."/>
            <person name="Kuroki Y."/>
            <person name="Toyoda A."/>
            <person name="Suzuki Y."/>
            <person name="Hashimoto A."/>
            <person name="Yamaguchi K."/>
            <person name="Sugano A."/>
            <person name="Kohara Y."/>
            <person name="Fujiyama A."/>
            <person name="Anterola A."/>
            <person name="Aoki S."/>
            <person name="Ashton N."/>
            <person name="Barbazuk W.B."/>
            <person name="Barker E."/>
            <person name="Bennetzen J."/>
            <person name="Bezanilla M."/>
            <person name="Blankenship R."/>
            <person name="Cho S.H."/>
            <person name="Dutcher S."/>
            <person name="Estelle M."/>
            <person name="Fawcett J.A."/>
            <person name="Gundlach H."/>
            <person name="Hanada K."/>
            <person name="Heyl A."/>
            <person name="Hicks K.A."/>
            <person name="Hugh J."/>
            <person name="Lohr M."/>
            <person name="Mayer K."/>
            <person name="Melkozernov A."/>
            <person name="Murata T."/>
            <person name="Nelson D."/>
            <person name="Pils B."/>
            <person name="Prigge M."/>
            <person name="Reiss B."/>
            <person name="Renner T."/>
            <person name="Rombauts S."/>
            <person name="Rushton P."/>
            <person name="Sanderfoot A."/>
            <person name="Schween G."/>
            <person name="Shiu S.-H."/>
            <person name="Stueber K."/>
            <person name="Theodoulou F.L."/>
            <person name="Tu H."/>
            <person name="Van de Peer Y."/>
            <person name="Verrier P.J."/>
            <person name="Waters E."/>
            <person name="Wood A."/>
            <person name="Yang L."/>
            <person name="Cove D."/>
            <person name="Cuming A."/>
            <person name="Hasebe M."/>
            <person name="Lucas S."/>
            <person name="Mishler D.B."/>
            <person name="Reski R."/>
            <person name="Grigoriev I."/>
            <person name="Quatrano R.S."/>
            <person name="Boore J.L."/>
        </authorList>
    </citation>
    <scope>NUCLEOTIDE SEQUENCE [LARGE SCALE GENOMIC DNA]</scope>
    <source>
        <strain evidence="1 2">cv. Gransden 2004</strain>
    </source>
</reference>
<dbReference type="EMBL" id="ABEU02000006">
    <property type="status" value="NOT_ANNOTATED_CDS"/>
    <property type="molecule type" value="Genomic_DNA"/>
</dbReference>
<sequence length="54" mass="6598">MMEWLLQCSILNPIEYLQIDVDRCLRLFDAFLTSKDDWWEKIQVIWHNIKVESA</sequence>
<keyword evidence="2" id="KW-1185">Reference proteome</keyword>
<evidence type="ECO:0000313" key="2">
    <source>
        <dbReference type="Proteomes" id="UP000006727"/>
    </source>
</evidence>
<proteinExistence type="predicted"/>
<dbReference type="Gramene" id="Pp3c6_22470V3.2">
    <property type="protein sequence ID" value="PAC:32975753.CDS.1"/>
    <property type="gene ID" value="Pp3c6_22470"/>
</dbReference>
<accession>A0A7I3ZT10</accession>
<organism evidence="1 2">
    <name type="scientific">Physcomitrium patens</name>
    <name type="common">Spreading-leaved earth moss</name>
    <name type="synonym">Physcomitrella patens</name>
    <dbReference type="NCBI Taxonomy" id="3218"/>
    <lineage>
        <taxon>Eukaryota</taxon>
        <taxon>Viridiplantae</taxon>
        <taxon>Streptophyta</taxon>
        <taxon>Embryophyta</taxon>
        <taxon>Bryophyta</taxon>
        <taxon>Bryophytina</taxon>
        <taxon>Bryopsida</taxon>
        <taxon>Funariidae</taxon>
        <taxon>Funariales</taxon>
        <taxon>Funariaceae</taxon>
        <taxon>Physcomitrium</taxon>
    </lineage>
</organism>
<reference evidence="1 2" key="2">
    <citation type="journal article" date="2018" name="Plant J.">
        <title>The Physcomitrella patens chromosome-scale assembly reveals moss genome structure and evolution.</title>
        <authorList>
            <person name="Lang D."/>
            <person name="Ullrich K.K."/>
            <person name="Murat F."/>
            <person name="Fuchs J."/>
            <person name="Jenkins J."/>
            <person name="Haas F.B."/>
            <person name="Piednoel M."/>
            <person name="Gundlach H."/>
            <person name="Van Bel M."/>
            <person name="Meyberg R."/>
            <person name="Vives C."/>
            <person name="Morata J."/>
            <person name="Symeonidi A."/>
            <person name="Hiss M."/>
            <person name="Muchero W."/>
            <person name="Kamisugi Y."/>
            <person name="Saleh O."/>
            <person name="Blanc G."/>
            <person name="Decker E.L."/>
            <person name="van Gessel N."/>
            <person name="Grimwood J."/>
            <person name="Hayes R.D."/>
            <person name="Graham S.W."/>
            <person name="Gunter L.E."/>
            <person name="McDaniel S.F."/>
            <person name="Hoernstein S.N.W."/>
            <person name="Larsson A."/>
            <person name="Li F.W."/>
            <person name="Perroud P.F."/>
            <person name="Phillips J."/>
            <person name="Ranjan P."/>
            <person name="Rokshar D.S."/>
            <person name="Rothfels C.J."/>
            <person name="Schneider L."/>
            <person name="Shu S."/>
            <person name="Stevenson D.W."/>
            <person name="Thummler F."/>
            <person name="Tillich M."/>
            <person name="Villarreal Aguilar J.C."/>
            <person name="Widiez T."/>
            <person name="Wong G.K."/>
            <person name="Wymore A."/>
            <person name="Zhang Y."/>
            <person name="Zimmer A.D."/>
            <person name="Quatrano R.S."/>
            <person name="Mayer K.F.X."/>
            <person name="Goodstein D."/>
            <person name="Casacuberta J.M."/>
            <person name="Vandepoele K."/>
            <person name="Reski R."/>
            <person name="Cuming A.C."/>
            <person name="Tuskan G.A."/>
            <person name="Maumus F."/>
            <person name="Salse J."/>
            <person name="Schmutz J."/>
            <person name="Rensing S.A."/>
        </authorList>
    </citation>
    <scope>NUCLEOTIDE SEQUENCE [LARGE SCALE GENOMIC DNA]</scope>
    <source>
        <strain evidence="1 2">cv. Gransden 2004</strain>
    </source>
</reference>